<gene>
    <name evidence="1" type="ORF">K0M31_018847</name>
</gene>
<evidence type="ECO:0000313" key="2">
    <source>
        <dbReference type="Proteomes" id="UP001177670"/>
    </source>
</evidence>
<reference evidence="1" key="1">
    <citation type="submission" date="2021-10" db="EMBL/GenBank/DDBJ databases">
        <title>Melipona bicolor Genome sequencing and assembly.</title>
        <authorList>
            <person name="Araujo N.S."/>
            <person name="Arias M.C."/>
        </authorList>
    </citation>
    <scope>NUCLEOTIDE SEQUENCE</scope>
    <source>
        <strain evidence="1">USP_2M_L1-L4_2017</strain>
        <tissue evidence="1">Whole body</tissue>
    </source>
</reference>
<evidence type="ECO:0000313" key="1">
    <source>
        <dbReference type="EMBL" id="KAK1130734.1"/>
    </source>
</evidence>
<proteinExistence type="predicted"/>
<comment type="caution">
    <text evidence="1">The sequence shown here is derived from an EMBL/GenBank/DDBJ whole genome shotgun (WGS) entry which is preliminary data.</text>
</comment>
<protein>
    <submittedName>
        <fullName evidence="1">Uncharacterized protein</fullName>
    </submittedName>
</protein>
<dbReference type="EMBL" id="JAHYIQ010000007">
    <property type="protein sequence ID" value="KAK1130734.1"/>
    <property type="molecule type" value="Genomic_DNA"/>
</dbReference>
<sequence length="103" mass="11198">MRVCYVHASPSLRKNYSSVDAILIVRLRNGCSPRDPISNTFASTRREFFADDPPPPTLPLDPGELAGLSGTGHETRGLWTGANGPVTQFACSIVRYSLSSVEF</sequence>
<accession>A0AA40KS29</accession>
<dbReference type="Proteomes" id="UP001177670">
    <property type="component" value="Unassembled WGS sequence"/>
</dbReference>
<dbReference type="AlphaFoldDB" id="A0AA40KS29"/>
<keyword evidence="2" id="KW-1185">Reference proteome</keyword>
<organism evidence="1 2">
    <name type="scientific">Melipona bicolor</name>
    <dbReference type="NCBI Taxonomy" id="60889"/>
    <lineage>
        <taxon>Eukaryota</taxon>
        <taxon>Metazoa</taxon>
        <taxon>Ecdysozoa</taxon>
        <taxon>Arthropoda</taxon>
        <taxon>Hexapoda</taxon>
        <taxon>Insecta</taxon>
        <taxon>Pterygota</taxon>
        <taxon>Neoptera</taxon>
        <taxon>Endopterygota</taxon>
        <taxon>Hymenoptera</taxon>
        <taxon>Apocrita</taxon>
        <taxon>Aculeata</taxon>
        <taxon>Apoidea</taxon>
        <taxon>Anthophila</taxon>
        <taxon>Apidae</taxon>
        <taxon>Melipona</taxon>
    </lineage>
</organism>
<name>A0AA40KS29_9HYME</name>